<dbReference type="PRINTS" id="PR00033">
    <property type="entry name" value="HTHASNC"/>
</dbReference>
<dbReference type="InterPro" id="IPR036388">
    <property type="entry name" value="WH-like_DNA-bd_sf"/>
</dbReference>
<keyword evidence="2" id="KW-0238">DNA-binding</keyword>
<evidence type="ECO:0000256" key="1">
    <source>
        <dbReference type="ARBA" id="ARBA00023015"/>
    </source>
</evidence>
<dbReference type="PANTHER" id="PTHR30154">
    <property type="entry name" value="LEUCINE-RESPONSIVE REGULATORY PROTEIN"/>
    <property type="match status" value="1"/>
</dbReference>
<dbReference type="GO" id="GO:0043565">
    <property type="term" value="F:sequence-specific DNA binding"/>
    <property type="evidence" value="ECO:0007669"/>
    <property type="project" value="InterPro"/>
</dbReference>
<name>A0A429LER6_ACIBA</name>
<dbReference type="SUPFAM" id="SSF54909">
    <property type="entry name" value="Dimeric alpha+beta barrel"/>
    <property type="match status" value="1"/>
</dbReference>
<dbReference type="RefSeq" id="WP_002123477.1">
    <property type="nucleotide sequence ID" value="NZ_BKDF01000007.1"/>
</dbReference>
<organism evidence="5 6">
    <name type="scientific">Acinetobacter baumannii</name>
    <dbReference type="NCBI Taxonomy" id="470"/>
    <lineage>
        <taxon>Bacteria</taxon>
        <taxon>Pseudomonadati</taxon>
        <taxon>Pseudomonadota</taxon>
        <taxon>Gammaproteobacteria</taxon>
        <taxon>Moraxellales</taxon>
        <taxon>Moraxellaceae</taxon>
        <taxon>Acinetobacter</taxon>
        <taxon>Acinetobacter calcoaceticus/baumannii complex</taxon>
    </lineage>
</organism>
<dbReference type="SMART" id="SM00344">
    <property type="entry name" value="HTH_ASNC"/>
    <property type="match status" value="1"/>
</dbReference>
<dbReference type="InterPro" id="IPR019887">
    <property type="entry name" value="Tscrpt_reg_AsnC/Lrp_C"/>
</dbReference>
<reference evidence="5 6" key="1">
    <citation type="submission" date="2018-10" db="EMBL/GenBank/DDBJ databases">
        <title>GWAS and RNA-Seq identify cryptic mechanisms of antimicrobial resistance in Acinetobacter baumannii.</title>
        <authorList>
            <person name="Sahl J.W."/>
        </authorList>
    </citation>
    <scope>NUCLEOTIDE SEQUENCE [LARGE SCALE GENOMIC DNA]</scope>
    <source>
        <strain evidence="5 6">TG31299</strain>
    </source>
</reference>
<dbReference type="GO" id="GO:0043200">
    <property type="term" value="P:response to amino acid"/>
    <property type="evidence" value="ECO:0007669"/>
    <property type="project" value="TreeGrafter"/>
</dbReference>
<dbReference type="Pfam" id="PF01037">
    <property type="entry name" value="AsnC_trans_reg"/>
    <property type="match status" value="1"/>
</dbReference>
<dbReference type="PROSITE" id="PS50956">
    <property type="entry name" value="HTH_ASNC_2"/>
    <property type="match status" value="1"/>
</dbReference>
<evidence type="ECO:0000256" key="3">
    <source>
        <dbReference type="ARBA" id="ARBA00023163"/>
    </source>
</evidence>
<evidence type="ECO:0000313" key="6">
    <source>
        <dbReference type="Proteomes" id="UP000269597"/>
    </source>
</evidence>
<comment type="caution">
    <text evidence="5">The sequence shown here is derived from an EMBL/GenBank/DDBJ whole genome shotgun (WGS) entry which is preliminary data.</text>
</comment>
<dbReference type="Pfam" id="PF13412">
    <property type="entry name" value="HTH_24"/>
    <property type="match status" value="1"/>
</dbReference>
<dbReference type="InterPro" id="IPR000485">
    <property type="entry name" value="AsnC-type_HTH_dom"/>
</dbReference>
<dbReference type="Gene3D" id="3.30.70.920">
    <property type="match status" value="1"/>
</dbReference>
<evidence type="ECO:0000256" key="2">
    <source>
        <dbReference type="ARBA" id="ARBA00023125"/>
    </source>
</evidence>
<sequence length="155" mass="17674">MDTYDWKIIDLLEKNANLTHQEIGDLIGLSVSQCCRRKKALEDAGIIEGYVAKINKEALGLNIAAIIHISLKKHDEHSRNQMLNYIASENEIHEAISLSGDSDFILKVHVENLNKLYSFVTHKLLVNDFISNVKTHIILKKHKEYNVFNSSDLFS</sequence>
<dbReference type="InterPro" id="IPR036390">
    <property type="entry name" value="WH_DNA-bd_sf"/>
</dbReference>
<dbReference type="Proteomes" id="UP000269597">
    <property type="component" value="Unassembled WGS sequence"/>
</dbReference>
<dbReference type="EMBL" id="RFBY01000031">
    <property type="protein sequence ID" value="RSP74709.1"/>
    <property type="molecule type" value="Genomic_DNA"/>
</dbReference>
<dbReference type="AlphaFoldDB" id="A0A429LER6"/>
<accession>A0A429LER6</accession>
<keyword evidence="3" id="KW-0804">Transcription</keyword>
<dbReference type="GO" id="GO:0005829">
    <property type="term" value="C:cytosol"/>
    <property type="evidence" value="ECO:0007669"/>
    <property type="project" value="TreeGrafter"/>
</dbReference>
<evidence type="ECO:0000313" key="5">
    <source>
        <dbReference type="EMBL" id="RSP74709.1"/>
    </source>
</evidence>
<dbReference type="InterPro" id="IPR019888">
    <property type="entry name" value="Tscrpt_reg_AsnC-like"/>
</dbReference>
<dbReference type="PANTHER" id="PTHR30154:SF46">
    <property type="entry name" value="TRANSCRIPTIONAL REGULATORY PROTEIN"/>
    <property type="match status" value="1"/>
</dbReference>
<evidence type="ECO:0000259" key="4">
    <source>
        <dbReference type="PROSITE" id="PS50956"/>
    </source>
</evidence>
<keyword evidence="1" id="KW-0805">Transcription regulation</keyword>
<dbReference type="SUPFAM" id="SSF46785">
    <property type="entry name" value="Winged helix' DNA-binding domain"/>
    <property type="match status" value="1"/>
</dbReference>
<gene>
    <name evidence="5" type="ORF">EA722_10725</name>
</gene>
<protein>
    <submittedName>
        <fullName evidence="5">Lrp/AsnC family transcriptional regulator</fullName>
    </submittedName>
</protein>
<dbReference type="Gene3D" id="1.10.10.10">
    <property type="entry name" value="Winged helix-like DNA-binding domain superfamily/Winged helix DNA-binding domain"/>
    <property type="match status" value="1"/>
</dbReference>
<dbReference type="InterPro" id="IPR011008">
    <property type="entry name" value="Dimeric_a/b-barrel"/>
</dbReference>
<feature type="domain" description="HTH asnC-type" evidence="4">
    <location>
        <begin position="1"/>
        <end position="62"/>
    </location>
</feature>
<proteinExistence type="predicted"/>